<protein>
    <submittedName>
        <fullName evidence="1">Elongation factor P hydroxylase</fullName>
    </submittedName>
</protein>
<evidence type="ECO:0000313" key="1">
    <source>
        <dbReference type="EMBL" id="MBC5723114.1"/>
    </source>
</evidence>
<dbReference type="EMBL" id="JACOPO010000006">
    <property type="protein sequence ID" value="MBC5723114.1"/>
    <property type="molecule type" value="Genomic_DNA"/>
</dbReference>
<sequence length="84" mass="9865">MLNESWLHDVPTFRRKTDIRRFVGIKRKQTAIRAKFRPKRSLFSYCFFQSSVHRNAPFCGDGDSRGVIIGVGYWYIPQGREIKA</sequence>
<dbReference type="Pfam" id="PF04315">
    <property type="entry name" value="EpmC"/>
    <property type="match status" value="1"/>
</dbReference>
<dbReference type="Proteomes" id="UP000628736">
    <property type="component" value="Unassembled WGS sequence"/>
</dbReference>
<proteinExistence type="predicted"/>
<dbReference type="GO" id="GO:0003746">
    <property type="term" value="F:translation elongation factor activity"/>
    <property type="evidence" value="ECO:0007669"/>
    <property type="project" value="UniProtKB-KW"/>
</dbReference>
<accession>A0A8J6M6S7</accession>
<gene>
    <name evidence="1" type="ORF">H8S11_09835</name>
</gene>
<keyword evidence="1" id="KW-0648">Protein biosynthesis</keyword>
<dbReference type="AlphaFoldDB" id="A0A8J6M6S7"/>
<evidence type="ECO:0000313" key="2">
    <source>
        <dbReference type="Proteomes" id="UP000628736"/>
    </source>
</evidence>
<organism evidence="1 2">
    <name type="scientific">Flintibacter hominis</name>
    <dbReference type="NCBI Taxonomy" id="2763048"/>
    <lineage>
        <taxon>Bacteria</taxon>
        <taxon>Bacillati</taxon>
        <taxon>Bacillota</taxon>
        <taxon>Clostridia</taxon>
        <taxon>Eubacteriales</taxon>
        <taxon>Flintibacter</taxon>
    </lineage>
</organism>
<comment type="caution">
    <text evidence="1">The sequence shown here is derived from an EMBL/GenBank/DDBJ whole genome shotgun (WGS) entry which is preliminary data.</text>
</comment>
<keyword evidence="2" id="KW-1185">Reference proteome</keyword>
<name>A0A8J6M6S7_9FIRM</name>
<dbReference type="InterPro" id="IPR007411">
    <property type="entry name" value="EpmC"/>
</dbReference>
<keyword evidence="1" id="KW-0251">Elongation factor</keyword>
<reference evidence="1" key="1">
    <citation type="submission" date="2020-08" db="EMBL/GenBank/DDBJ databases">
        <title>Genome public.</title>
        <authorList>
            <person name="Liu C."/>
            <person name="Sun Q."/>
        </authorList>
    </citation>
    <scope>NUCLEOTIDE SEQUENCE</scope>
    <source>
        <strain evidence="1">NSJ-23</strain>
    </source>
</reference>
<dbReference type="RefSeq" id="WP_186853001.1">
    <property type="nucleotide sequence ID" value="NZ_JACOPO010000006.1"/>
</dbReference>